<dbReference type="Gramene" id="AET4Gv20038000.9">
    <property type="protein sequence ID" value="AET4Gv20038000.9"/>
    <property type="gene ID" value="AET4Gv20038000"/>
</dbReference>
<feature type="transmembrane region" description="Helical" evidence="1">
    <location>
        <begin position="46"/>
        <end position="65"/>
    </location>
</feature>
<reference evidence="3" key="1">
    <citation type="journal article" date="2014" name="Science">
        <title>Ancient hybridizations among the ancestral genomes of bread wheat.</title>
        <authorList>
            <consortium name="International Wheat Genome Sequencing Consortium,"/>
            <person name="Marcussen T."/>
            <person name="Sandve S.R."/>
            <person name="Heier L."/>
            <person name="Spannagl M."/>
            <person name="Pfeifer M."/>
            <person name="Jakobsen K.S."/>
            <person name="Wulff B.B."/>
            <person name="Steuernagel B."/>
            <person name="Mayer K.F."/>
            <person name="Olsen O.A."/>
        </authorList>
    </citation>
    <scope>NUCLEOTIDE SEQUENCE [LARGE SCALE GENOMIC DNA]</scope>
    <source>
        <strain evidence="3">cv. AL8/78</strain>
    </source>
</reference>
<organism evidence="2 3">
    <name type="scientific">Aegilops tauschii subsp. strangulata</name>
    <name type="common">Goatgrass</name>
    <dbReference type="NCBI Taxonomy" id="200361"/>
    <lineage>
        <taxon>Eukaryota</taxon>
        <taxon>Viridiplantae</taxon>
        <taxon>Streptophyta</taxon>
        <taxon>Embryophyta</taxon>
        <taxon>Tracheophyta</taxon>
        <taxon>Spermatophyta</taxon>
        <taxon>Magnoliopsida</taxon>
        <taxon>Liliopsida</taxon>
        <taxon>Poales</taxon>
        <taxon>Poaceae</taxon>
        <taxon>BOP clade</taxon>
        <taxon>Pooideae</taxon>
        <taxon>Triticodae</taxon>
        <taxon>Triticeae</taxon>
        <taxon>Triticinae</taxon>
        <taxon>Aegilops</taxon>
    </lineage>
</organism>
<reference evidence="2" key="4">
    <citation type="submission" date="2019-03" db="UniProtKB">
        <authorList>
            <consortium name="EnsemblPlants"/>
        </authorList>
    </citation>
    <scope>IDENTIFICATION</scope>
</reference>
<dbReference type="EnsemblPlants" id="AET4Gv20038000.9">
    <property type="protein sequence ID" value="AET4Gv20038000.9"/>
    <property type="gene ID" value="AET4Gv20038000"/>
</dbReference>
<accession>A0A453H189</accession>
<protein>
    <submittedName>
        <fullName evidence="2">Uncharacterized protein</fullName>
    </submittedName>
</protein>
<keyword evidence="1" id="KW-1133">Transmembrane helix</keyword>
<keyword evidence="1" id="KW-0812">Transmembrane</keyword>
<name>A0A453H189_AEGTS</name>
<evidence type="ECO:0000313" key="3">
    <source>
        <dbReference type="Proteomes" id="UP000015105"/>
    </source>
</evidence>
<dbReference type="AlphaFoldDB" id="A0A453H189"/>
<reference evidence="2" key="3">
    <citation type="journal article" date="2017" name="Nature">
        <title>Genome sequence of the progenitor of the wheat D genome Aegilops tauschii.</title>
        <authorList>
            <person name="Luo M.C."/>
            <person name="Gu Y.Q."/>
            <person name="Puiu D."/>
            <person name="Wang H."/>
            <person name="Twardziok S.O."/>
            <person name="Deal K.R."/>
            <person name="Huo N."/>
            <person name="Zhu T."/>
            <person name="Wang L."/>
            <person name="Wang Y."/>
            <person name="McGuire P.E."/>
            <person name="Liu S."/>
            <person name="Long H."/>
            <person name="Ramasamy R.K."/>
            <person name="Rodriguez J.C."/>
            <person name="Van S.L."/>
            <person name="Yuan L."/>
            <person name="Wang Z."/>
            <person name="Xia Z."/>
            <person name="Xiao L."/>
            <person name="Anderson O.D."/>
            <person name="Ouyang S."/>
            <person name="Liang Y."/>
            <person name="Zimin A.V."/>
            <person name="Pertea G."/>
            <person name="Qi P."/>
            <person name="Bennetzen J.L."/>
            <person name="Dai X."/>
            <person name="Dawson M.W."/>
            <person name="Muller H.G."/>
            <person name="Kugler K."/>
            <person name="Rivarola-Duarte L."/>
            <person name="Spannagl M."/>
            <person name="Mayer K.F.X."/>
            <person name="Lu F.H."/>
            <person name="Bevan M.W."/>
            <person name="Leroy P."/>
            <person name="Li P."/>
            <person name="You F.M."/>
            <person name="Sun Q."/>
            <person name="Liu Z."/>
            <person name="Lyons E."/>
            <person name="Wicker T."/>
            <person name="Salzberg S.L."/>
            <person name="Devos K.M."/>
            <person name="Dvorak J."/>
        </authorList>
    </citation>
    <scope>NUCLEOTIDE SEQUENCE [LARGE SCALE GENOMIC DNA]</scope>
    <source>
        <strain evidence="2">cv. AL8/78</strain>
    </source>
</reference>
<keyword evidence="3" id="KW-1185">Reference proteome</keyword>
<sequence>MTPLSMSCLLNSFSKIIMTLLTHAWPLAEACRWWFLMMFKNTFLLLYEKCLFFIVTLSLFFFCTMSRT</sequence>
<reference evidence="3" key="2">
    <citation type="journal article" date="2017" name="Nat. Plants">
        <title>The Aegilops tauschii genome reveals multiple impacts of transposons.</title>
        <authorList>
            <person name="Zhao G."/>
            <person name="Zou C."/>
            <person name="Li K."/>
            <person name="Wang K."/>
            <person name="Li T."/>
            <person name="Gao L."/>
            <person name="Zhang X."/>
            <person name="Wang H."/>
            <person name="Yang Z."/>
            <person name="Liu X."/>
            <person name="Jiang W."/>
            <person name="Mao L."/>
            <person name="Kong X."/>
            <person name="Jiao Y."/>
            <person name="Jia J."/>
        </authorList>
    </citation>
    <scope>NUCLEOTIDE SEQUENCE [LARGE SCALE GENOMIC DNA]</scope>
    <source>
        <strain evidence="3">cv. AL8/78</strain>
    </source>
</reference>
<reference evidence="2" key="5">
    <citation type="journal article" date="2021" name="G3 (Bethesda)">
        <title>Aegilops tauschii genome assembly Aet v5.0 features greater sequence contiguity and improved annotation.</title>
        <authorList>
            <person name="Wang L."/>
            <person name="Zhu T."/>
            <person name="Rodriguez J.C."/>
            <person name="Deal K.R."/>
            <person name="Dubcovsky J."/>
            <person name="McGuire P.E."/>
            <person name="Lux T."/>
            <person name="Spannagl M."/>
            <person name="Mayer K.F.X."/>
            <person name="Baldrich P."/>
            <person name="Meyers B.C."/>
            <person name="Huo N."/>
            <person name="Gu Y.Q."/>
            <person name="Zhou H."/>
            <person name="Devos K.M."/>
            <person name="Bennetzen J.L."/>
            <person name="Unver T."/>
            <person name="Budak H."/>
            <person name="Gulick P.J."/>
            <person name="Galiba G."/>
            <person name="Kalapos B."/>
            <person name="Nelson D.R."/>
            <person name="Li P."/>
            <person name="You F.M."/>
            <person name="Luo M.C."/>
            <person name="Dvorak J."/>
        </authorList>
    </citation>
    <scope>NUCLEOTIDE SEQUENCE [LARGE SCALE GENOMIC DNA]</scope>
    <source>
        <strain evidence="2">cv. AL8/78</strain>
    </source>
</reference>
<evidence type="ECO:0000313" key="2">
    <source>
        <dbReference type="EnsemblPlants" id="AET4Gv20038000.9"/>
    </source>
</evidence>
<evidence type="ECO:0000256" key="1">
    <source>
        <dbReference type="SAM" id="Phobius"/>
    </source>
</evidence>
<proteinExistence type="predicted"/>
<keyword evidence="1" id="KW-0472">Membrane</keyword>
<dbReference type="Proteomes" id="UP000015105">
    <property type="component" value="Chromosome 4D"/>
</dbReference>